<dbReference type="Proteomes" id="UP000268093">
    <property type="component" value="Unassembled WGS sequence"/>
</dbReference>
<keyword evidence="2" id="KW-1185">Reference proteome</keyword>
<proteinExistence type="predicted"/>
<evidence type="ECO:0000313" key="2">
    <source>
        <dbReference type="Proteomes" id="UP000268093"/>
    </source>
</evidence>
<name>A0A433DEN2_9FUNG</name>
<dbReference type="AlphaFoldDB" id="A0A433DEN2"/>
<accession>A0A433DEN2</accession>
<gene>
    <name evidence="1" type="ORF">BC936DRAFT_142849</name>
</gene>
<evidence type="ECO:0000313" key="1">
    <source>
        <dbReference type="EMBL" id="RUP49301.1"/>
    </source>
</evidence>
<protein>
    <submittedName>
        <fullName evidence="1">Uncharacterized protein</fullName>
    </submittedName>
</protein>
<reference evidence="1 2" key="1">
    <citation type="journal article" date="2018" name="New Phytol.">
        <title>Phylogenomics of Endogonaceae and evolution of mycorrhizas within Mucoromycota.</title>
        <authorList>
            <person name="Chang Y."/>
            <person name="Desiro A."/>
            <person name="Na H."/>
            <person name="Sandor L."/>
            <person name="Lipzen A."/>
            <person name="Clum A."/>
            <person name="Barry K."/>
            <person name="Grigoriev I.V."/>
            <person name="Martin F.M."/>
            <person name="Stajich J.E."/>
            <person name="Smith M.E."/>
            <person name="Bonito G."/>
            <person name="Spatafora J.W."/>
        </authorList>
    </citation>
    <scope>NUCLEOTIDE SEQUENCE [LARGE SCALE GENOMIC DNA]</scope>
    <source>
        <strain evidence="1 2">GMNB39</strain>
    </source>
</reference>
<comment type="caution">
    <text evidence="1">The sequence shown here is derived from an EMBL/GenBank/DDBJ whole genome shotgun (WGS) entry which is preliminary data.</text>
</comment>
<dbReference type="EMBL" id="RBNI01002433">
    <property type="protein sequence ID" value="RUP49301.1"/>
    <property type="molecule type" value="Genomic_DNA"/>
</dbReference>
<sequence length="63" mass="7243">MQEETKEKILKVQGKESSPKLYFTPNLSLIAPHSPLTKPGHRLYQARRPLGIHPLRYLPRPLA</sequence>
<organism evidence="1 2">
    <name type="scientific">Jimgerdemannia flammicorona</name>
    <dbReference type="NCBI Taxonomy" id="994334"/>
    <lineage>
        <taxon>Eukaryota</taxon>
        <taxon>Fungi</taxon>
        <taxon>Fungi incertae sedis</taxon>
        <taxon>Mucoromycota</taxon>
        <taxon>Mucoromycotina</taxon>
        <taxon>Endogonomycetes</taxon>
        <taxon>Endogonales</taxon>
        <taxon>Endogonaceae</taxon>
        <taxon>Jimgerdemannia</taxon>
    </lineage>
</organism>